<evidence type="ECO:0000256" key="7">
    <source>
        <dbReference type="ARBA" id="ARBA00022729"/>
    </source>
</evidence>
<evidence type="ECO:0000259" key="13">
    <source>
        <dbReference type="Pfam" id="PF02872"/>
    </source>
</evidence>
<dbReference type="InterPro" id="IPR008334">
    <property type="entry name" value="5'-Nucleotdase_C"/>
</dbReference>
<dbReference type="InterPro" id="IPR036907">
    <property type="entry name" value="5'-Nucleotdase_C_sf"/>
</dbReference>
<evidence type="ECO:0000256" key="4">
    <source>
        <dbReference type="ARBA" id="ARBA00004196"/>
    </source>
</evidence>
<organism evidence="14 15">
    <name type="scientific">Paenibacillus alvei</name>
    <name type="common">Bacillus alvei</name>
    <dbReference type="NCBI Taxonomy" id="44250"/>
    <lineage>
        <taxon>Bacteria</taxon>
        <taxon>Bacillati</taxon>
        <taxon>Bacillota</taxon>
        <taxon>Bacilli</taxon>
        <taxon>Bacillales</taxon>
        <taxon>Paenibacillaceae</taxon>
        <taxon>Paenibacillus</taxon>
    </lineage>
</organism>
<name>A0A383RAC8_PAEAL</name>
<dbReference type="AlphaFoldDB" id="A0A383RAC8"/>
<dbReference type="GO" id="GO:0046872">
    <property type="term" value="F:metal ion binding"/>
    <property type="evidence" value="ECO:0007669"/>
    <property type="project" value="UniProtKB-KW"/>
</dbReference>
<dbReference type="Pfam" id="PF00149">
    <property type="entry name" value="Metallophos"/>
    <property type="match status" value="1"/>
</dbReference>
<dbReference type="InterPro" id="IPR029052">
    <property type="entry name" value="Metallo-depent_PP-like"/>
</dbReference>
<dbReference type="InterPro" id="IPR006179">
    <property type="entry name" value="5_nucleotidase/apyrase"/>
</dbReference>
<dbReference type="GO" id="GO:0009166">
    <property type="term" value="P:nucleotide catabolic process"/>
    <property type="evidence" value="ECO:0007669"/>
    <property type="project" value="InterPro"/>
</dbReference>
<dbReference type="Pfam" id="PF02872">
    <property type="entry name" value="5_nucleotid_C"/>
    <property type="match status" value="1"/>
</dbReference>
<feature type="domain" description="5'-Nucleotidase C-terminal" evidence="13">
    <location>
        <begin position="342"/>
        <end position="499"/>
    </location>
</feature>
<sequence>MSNETAVPLHEDSDSCTVAIIHTSDIHGTVMPYRYADQQHIEAGLARMATAIDTLRHQYKESVLIDNGDLLQGTPLTYYHARIQPELPNPMVACMNQIKADAAVIGNHEFNYGLPYLKQAIKESQFPWLSANLLREEDGEPYFGKPYIVKEYANGLKVGILGLTTPYIPNWELPQHIAGICFEDAVAAAKRWVNILRNEELVDLVVVSYHGGFERDMHTGVLTEADTGENQGYRICMDVPGIDILLTGHQHRMIVDEQVNGVWIAQPSSHGQGIGFMEIGMTKLEGKWALEQCQSQFISVEGTVPDKRILEAIHNIEQKVQHWLDQPIGTMEGNMLVDDPSQVRLADHPLIAFINRVQMEYGCAEISNTALFDDSAPGFYGEITMRQVLANYMYPNTLRVIRVSGQDIKDALEQSASYFALSEQGNHIQVSEAFLYPKPQHYNYDMWSGIEYEIQVSRPIGQRVTTLTIGGVPIEMNAEYDVAMNNYRAGGGGNYVMFANKPIVLDLPTDMAELIVDYIRKRGTIAAEYSHNWRVVL</sequence>
<gene>
    <name evidence="14" type="ORF">PBLR_12165</name>
</gene>
<evidence type="ECO:0000259" key="12">
    <source>
        <dbReference type="Pfam" id="PF00149"/>
    </source>
</evidence>
<keyword evidence="10" id="KW-0511">Multifunctional enzyme</keyword>
<dbReference type="Proteomes" id="UP000304148">
    <property type="component" value="Chromosome"/>
</dbReference>
<comment type="catalytic activity">
    <reaction evidence="2">
        <text>a nucleoside 2',3'-cyclic phosphate + H2O = a nucleoside 3'-phosphate + H(+)</text>
        <dbReference type="Rhea" id="RHEA:19621"/>
        <dbReference type="ChEBI" id="CHEBI:15377"/>
        <dbReference type="ChEBI" id="CHEBI:15378"/>
        <dbReference type="ChEBI" id="CHEBI:66949"/>
        <dbReference type="ChEBI" id="CHEBI:66954"/>
        <dbReference type="EC" id="3.1.4.16"/>
    </reaction>
</comment>
<dbReference type="PANTHER" id="PTHR11575:SF6">
    <property type="entry name" value="2',3'-CYCLIC-NUCLEOTIDE 2'-PHOSPHODIESTERASE_3'-NUCLEOTIDASE"/>
    <property type="match status" value="1"/>
</dbReference>
<comment type="cofactor">
    <cofactor evidence="3">
        <name>a divalent metal cation</name>
        <dbReference type="ChEBI" id="CHEBI:60240"/>
    </cofactor>
</comment>
<comment type="subcellular location">
    <subcellularLocation>
        <location evidence="4">Cell envelope</location>
    </subcellularLocation>
</comment>
<dbReference type="SUPFAM" id="SSF55816">
    <property type="entry name" value="5'-nucleotidase (syn. UDP-sugar hydrolase), C-terminal domain"/>
    <property type="match status" value="1"/>
</dbReference>
<dbReference type="InterPro" id="IPR041827">
    <property type="entry name" value="CpdB_N"/>
</dbReference>
<evidence type="ECO:0000256" key="10">
    <source>
        <dbReference type="ARBA" id="ARBA00023268"/>
    </source>
</evidence>
<evidence type="ECO:0000256" key="3">
    <source>
        <dbReference type="ARBA" id="ARBA00001968"/>
    </source>
</evidence>
<keyword evidence="9 11" id="KW-0378">Hydrolase</keyword>
<evidence type="ECO:0000256" key="1">
    <source>
        <dbReference type="ARBA" id="ARBA00000527"/>
    </source>
</evidence>
<evidence type="ECO:0000256" key="5">
    <source>
        <dbReference type="ARBA" id="ARBA00006654"/>
    </source>
</evidence>
<evidence type="ECO:0000256" key="8">
    <source>
        <dbReference type="ARBA" id="ARBA00022741"/>
    </source>
</evidence>
<dbReference type="GO" id="GO:0030288">
    <property type="term" value="C:outer membrane-bounded periplasmic space"/>
    <property type="evidence" value="ECO:0007669"/>
    <property type="project" value="TreeGrafter"/>
</dbReference>
<dbReference type="CDD" id="cd07410">
    <property type="entry name" value="MPP_CpdB_N"/>
    <property type="match status" value="1"/>
</dbReference>
<feature type="domain" description="Calcineurin-like phosphoesterase" evidence="12">
    <location>
        <begin position="20"/>
        <end position="252"/>
    </location>
</feature>
<dbReference type="RefSeq" id="WP_138185767.1">
    <property type="nucleotide sequence ID" value="NZ_LS992241.1"/>
</dbReference>
<evidence type="ECO:0000256" key="2">
    <source>
        <dbReference type="ARBA" id="ARBA00001730"/>
    </source>
</evidence>
<evidence type="ECO:0000256" key="6">
    <source>
        <dbReference type="ARBA" id="ARBA00022723"/>
    </source>
</evidence>
<evidence type="ECO:0000313" key="14">
    <source>
        <dbReference type="EMBL" id="SYX83743.1"/>
    </source>
</evidence>
<dbReference type="Gene3D" id="3.60.21.10">
    <property type="match status" value="1"/>
</dbReference>
<dbReference type="PROSITE" id="PS00785">
    <property type="entry name" value="5_NUCLEOTIDASE_1"/>
    <property type="match status" value="1"/>
</dbReference>
<dbReference type="GO" id="GO:0008254">
    <property type="term" value="F:3'-nucleotidase activity"/>
    <property type="evidence" value="ECO:0007669"/>
    <property type="project" value="UniProtKB-EC"/>
</dbReference>
<dbReference type="EMBL" id="LS992241">
    <property type="protein sequence ID" value="SYX83743.1"/>
    <property type="molecule type" value="Genomic_DNA"/>
</dbReference>
<evidence type="ECO:0000256" key="11">
    <source>
        <dbReference type="RuleBase" id="RU362119"/>
    </source>
</evidence>
<comment type="similarity">
    <text evidence="5 11">Belongs to the 5'-nucleotidase family.</text>
</comment>
<evidence type="ECO:0000256" key="9">
    <source>
        <dbReference type="ARBA" id="ARBA00022801"/>
    </source>
</evidence>
<proteinExistence type="inferred from homology"/>
<dbReference type="InterPro" id="IPR006146">
    <property type="entry name" value="5'-Nucleotdase_CS"/>
</dbReference>
<evidence type="ECO:0000313" key="15">
    <source>
        <dbReference type="Proteomes" id="UP000304148"/>
    </source>
</evidence>
<dbReference type="SUPFAM" id="SSF56300">
    <property type="entry name" value="Metallo-dependent phosphatases"/>
    <property type="match status" value="1"/>
</dbReference>
<keyword evidence="8 11" id="KW-0547">Nucleotide-binding</keyword>
<dbReference type="GO" id="GO:0000166">
    <property type="term" value="F:nucleotide binding"/>
    <property type="evidence" value="ECO:0007669"/>
    <property type="project" value="UniProtKB-KW"/>
</dbReference>
<dbReference type="Gene3D" id="3.90.780.10">
    <property type="entry name" value="5'-Nucleotidase, C-terminal domain"/>
    <property type="match status" value="1"/>
</dbReference>
<dbReference type="InterPro" id="IPR004843">
    <property type="entry name" value="Calcineurin-like_PHP"/>
</dbReference>
<keyword evidence="6" id="KW-0479">Metal-binding</keyword>
<dbReference type="PANTHER" id="PTHR11575">
    <property type="entry name" value="5'-NUCLEOTIDASE-RELATED"/>
    <property type="match status" value="1"/>
</dbReference>
<comment type="catalytic activity">
    <reaction evidence="1">
        <text>a ribonucleoside 3'-phosphate + H2O = a ribonucleoside + phosphate</text>
        <dbReference type="Rhea" id="RHEA:10144"/>
        <dbReference type="ChEBI" id="CHEBI:13197"/>
        <dbReference type="ChEBI" id="CHEBI:15377"/>
        <dbReference type="ChEBI" id="CHEBI:18254"/>
        <dbReference type="ChEBI" id="CHEBI:43474"/>
        <dbReference type="EC" id="3.1.3.6"/>
    </reaction>
</comment>
<reference evidence="15" key="1">
    <citation type="submission" date="2018-08" db="EMBL/GenBank/DDBJ databases">
        <authorList>
            <person name="Chevrot R."/>
        </authorList>
    </citation>
    <scope>NUCLEOTIDE SEQUENCE [LARGE SCALE GENOMIC DNA]</scope>
</reference>
<dbReference type="PRINTS" id="PR01607">
    <property type="entry name" value="APYRASEFAMLY"/>
</dbReference>
<accession>A0A383RAC8</accession>
<keyword evidence="7" id="KW-0732">Signal</keyword>
<protein>
    <submittedName>
        <fullName evidence="14">2',3'-cyclic-nucleotide 2'-phosphodiesterase / 3'-nucleotidase</fullName>
    </submittedName>
</protein>
<dbReference type="GO" id="GO:0008663">
    <property type="term" value="F:2',3'-cyclic-nucleotide 2'-phosphodiesterase activity"/>
    <property type="evidence" value="ECO:0007669"/>
    <property type="project" value="UniProtKB-EC"/>
</dbReference>